<comment type="caution">
    <text evidence="1">The sequence shown here is derived from an EMBL/GenBank/DDBJ whole genome shotgun (WGS) entry which is preliminary data.</text>
</comment>
<dbReference type="RefSeq" id="WP_054000440.1">
    <property type="nucleotide sequence ID" value="NZ_JXMU01000036.1"/>
</dbReference>
<sequence>MNKPLNINEMANAATSDLQKSEAQIEKLWETITDMEAPLNEMSDFIMSMWWITQGRNDEVTSPLSTIALTADDLCKKIEAMRGECFHMLHGMKFRERIPASKDDAYLIDLGEQLSKSYKQQVVNAEAPDAEYDASFDASTAIVSKIENATATTLEGLKVKVKAYLWSRGELNFDDYKNEKTTDMRLIGSIFTDLQKIGGAA</sequence>
<keyword evidence="2" id="KW-1185">Reference proteome</keyword>
<accession>A0A0N0VKX1</accession>
<proteinExistence type="predicted"/>
<dbReference type="STRING" id="1514904.SU32_16270"/>
<dbReference type="OrthoDB" id="8269435at2"/>
<name>A0A0N0VKX1_9HYPH</name>
<dbReference type="EMBL" id="JXMU01000036">
    <property type="protein sequence ID" value="KPA99960.1"/>
    <property type="molecule type" value="Genomic_DNA"/>
</dbReference>
<reference evidence="1 2" key="1">
    <citation type="submission" date="2015-01" db="EMBL/GenBank/DDBJ databases">
        <title>Ahrensia donghaiensis sp. nov., a novel dimethylsulphoniopropionate-cleavage bacterium isolated from seawater and emended descriptions of the genus Ahrensia and Ahrensia kielensis.</title>
        <authorList>
            <person name="Liu J."/>
        </authorList>
    </citation>
    <scope>NUCLEOTIDE SEQUENCE [LARGE SCALE GENOMIC DNA]</scope>
    <source>
        <strain evidence="1 2">LZD062</strain>
    </source>
</reference>
<protein>
    <submittedName>
        <fullName evidence="1">Uncharacterized protein</fullName>
    </submittedName>
</protein>
<gene>
    <name evidence="1" type="ORF">SU32_16270</name>
</gene>
<dbReference type="Proteomes" id="UP000038011">
    <property type="component" value="Unassembled WGS sequence"/>
</dbReference>
<organism evidence="1 2">
    <name type="scientific">Ahrensia marina</name>
    <dbReference type="NCBI Taxonomy" id="1514904"/>
    <lineage>
        <taxon>Bacteria</taxon>
        <taxon>Pseudomonadati</taxon>
        <taxon>Pseudomonadota</taxon>
        <taxon>Alphaproteobacteria</taxon>
        <taxon>Hyphomicrobiales</taxon>
        <taxon>Ahrensiaceae</taxon>
        <taxon>Ahrensia</taxon>
    </lineage>
</organism>
<evidence type="ECO:0000313" key="1">
    <source>
        <dbReference type="EMBL" id="KPA99960.1"/>
    </source>
</evidence>
<dbReference type="AlphaFoldDB" id="A0A0N0VKX1"/>
<evidence type="ECO:0000313" key="2">
    <source>
        <dbReference type="Proteomes" id="UP000038011"/>
    </source>
</evidence>
<dbReference type="PATRIC" id="fig|1514904.3.peg.2662"/>